<sequence length="123" mass="12641">MEAFAGPLFDEMPAGDEGCARTSRLVVTILSDPAEEVRSWTGPAEDAVRSRSGPVRSASATSRPYAPADRVQAQGSGAGLGRGAGVLPGCGAPRQHTSWSAVGNLSRLGRAGQNRTYGRGESA</sequence>
<dbReference type="Pfam" id="PF17939">
    <property type="entry name" value="TetR_C_30"/>
    <property type="match status" value="1"/>
</dbReference>
<feature type="region of interest" description="Disordered" evidence="1">
    <location>
        <begin position="35"/>
        <end position="80"/>
    </location>
</feature>
<evidence type="ECO:0000313" key="4">
    <source>
        <dbReference type="Proteomes" id="UP001214441"/>
    </source>
</evidence>
<name>A0ABT6ZQG2_9ACTN</name>
<dbReference type="Proteomes" id="UP001214441">
    <property type="component" value="Unassembled WGS sequence"/>
</dbReference>
<evidence type="ECO:0000259" key="2">
    <source>
        <dbReference type="Pfam" id="PF17939"/>
    </source>
</evidence>
<protein>
    <recommendedName>
        <fullName evidence="2">PsrA tetracyclin repressor-like C-terminal domain-containing protein</fullName>
    </recommendedName>
</protein>
<comment type="caution">
    <text evidence="3">The sequence shown here is derived from an EMBL/GenBank/DDBJ whole genome shotgun (WGS) entry which is preliminary data.</text>
</comment>
<proteinExistence type="predicted"/>
<feature type="region of interest" description="Disordered" evidence="1">
    <location>
        <begin position="101"/>
        <end position="123"/>
    </location>
</feature>
<evidence type="ECO:0000256" key="1">
    <source>
        <dbReference type="SAM" id="MobiDB-lite"/>
    </source>
</evidence>
<accession>A0ABT6ZQG2</accession>
<gene>
    <name evidence="3" type="ORF">NMN56_004815</name>
</gene>
<keyword evidence="4" id="KW-1185">Reference proteome</keyword>
<evidence type="ECO:0000313" key="3">
    <source>
        <dbReference type="EMBL" id="MDJ1131288.1"/>
    </source>
</evidence>
<reference evidence="3 4" key="1">
    <citation type="submission" date="2023-05" db="EMBL/GenBank/DDBJ databases">
        <title>Streptantibioticus silvisoli sp. nov., acidotolerant actinomycetes 1 from pine litter.</title>
        <authorList>
            <person name="Swiecimska M."/>
            <person name="Golinska P."/>
            <person name="Sangal V."/>
            <person name="Wachnowicz B."/>
            <person name="Goodfellow M."/>
        </authorList>
    </citation>
    <scope>NUCLEOTIDE SEQUENCE [LARGE SCALE GENOMIC DNA]</scope>
    <source>
        <strain evidence="3 4">DSM 42109</strain>
    </source>
</reference>
<organism evidence="3 4">
    <name type="scientific">Streptomyces iconiensis</name>
    <dbReference type="NCBI Taxonomy" id="1384038"/>
    <lineage>
        <taxon>Bacteria</taxon>
        <taxon>Bacillati</taxon>
        <taxon>Actinomycetota</taxon>
        <taxon>Actinomycetes</taxon>
        <taxon>Kitasatosporales</taxon>
        <taxon>Streptomycetaceae</taxon>
        <taxon>Streptomyces</taxon>
    </lineage>
</organism>
<feature type="domain" description="PsrA tetracyclin repressor-like C-terminal" evidence="2">
    <location>
        <begin position="2"/>
        <end position="51"/>
    </location>
</feature>
<dbReference type="EMBL" id="JANCPR020000004">
    <property type="protein sequence ID" value="MDJ1131288.1"/>
    <property type="molecule type" value="Genomic_DNA"/>
</dbReference>
<dbReference type="InterPro" id="IPR041586">
    <property type="entry name" value="PsrA_TetR_C"/>
</dbReference>
<dbReference type="RefSeq" id="WP_274039115.1">
    <property type="nucleotide sequence ID" value="NZ_JANCPR020000004.1"/>
</dbReference>